<accession>A0A9J7LDQ8</accession>
<dbReference type="OMA" id="EEATSSX"/>
<feature type="compositionally biased region" description="Polar residues" evidence="1">
    <location>
        <begin position="72"/>
        <end position="84"/>
    </location>
</feature>
<evidence type="ECO:0000313" key="2">
    <source>
        <dbReference type="Proteomes" id="UP000001554"/>
    </source>
</evidence>
<name>A0A9J7LDQ8_BRAFL</name>
<gene>
    <name evidence="3" type="primary">LOC118418188</name>
</gene>
<dbReference type="GeneID" id="118418188"/>
<dbReference type="RefSeq" id="XP_035679920.1">
    <property type="nucleotide sequence ID" value="XM_035824027.1"/>
</dbReference>
<reference evidence="3" key="2">
    <citation type="submission" date="2025-08" db="UniProtKB">
        <authorList>
            <consortium name="RefSeq"/>
        </authorList>
    </citation>
    <scope>IDENTIFICATION</scope>
    <source>
        <strain evidence="3">S238N-H82</strain>
        <tissue evidence="3">Testes</tissue>
    </source>
</reference>
<organism evidence="2 3">
    <name type="scientific">Branchiostoma floridae</name>
    <name type="common">Florida lancelet</name>
    <name type="synonym">Amphioxus</name>
    <dbReference type="NCBI Taxonomy" id="7739"/>
    <lineage>
        <taxon>Eukaryota</taxon>
        <taxon>Metazoa</taxon>
        <taxon>Chordata</taxon>
        <taxon>Cephalochordata</taxon>
        <taxon>Leptocardii</taxon>
        <taxon>Amphioxiformes</taxon>
        <taxon>Branchiostomatidae</taxon>
        <taxon>Branchiostoma</taxon>
    </lineage>
</organism>
<feature type="region of interest" description="Disordered" evidence="1">
    <location>
        <begin position="69"/>
        <end position="159"/>
    </location>
</feature>
<reference evidence="2" key="1">
    <citation type="journal article" date="2020" name="Nat. Ecol. Evol.">
        <title>Deeply conserved synteny resolves early events in vertebrate evolution.</title>
        <authorList>
            <person name="Simakov O."/>
            <person name="Marletaz F."/>
            <person name="Yue J.X."/>
            <person name="O'Connell B."/>
            <person name="Jenkins J."/>
            <person name="Brandt A."/>
            <person name="Calef R."/>
            <person name="Tung C.H."/>
            <person name="Huang T.K."/>
            <person name="Schmutz J."/>
            <person name="Satoh N."/>
            <person name="Yu J.K."/>
            <person name="Putnam N.H."/>
            <person name="Green R.E."/>
            <person name="Rokhsar D.S."/>
        </authorList>
    </citation>
    <scope>NUCLEOTIDE SEQUENCE [LARGE SCALE GENOMIC DNA]</scope>
    <source>
        <strain evidence="2">S238N-H82</strain>
    </source>
</reference>
<dbReference type="AlphaFoldDB" id="A0A9J7LDQ8"/>
<feature type="compositionally biased region" description="Pro residues" evidence="1">
    <location>
        <begin position="134"/>
        <end position="148"/>
    </location>
</feature>
<protein>
    <submittedName>
        <fullName evidence="3">Uncharacterized protein LOC118418188</fullName>
    </submittedName>
</protein>
<dbReference type="KEGG" id="bfo:118418188"/>
<dbReference type="OrthoDB" id="9980175at2759"/>
<proteinExistence type="predicted"/>
<dbReference type="Proteomes" id="UP000001554">
    <property type="component" value="Chromosome 6"/>
</dbReference>
<sequence>MNLNSKLNRNIASYNDAIERSCLEDNNLIYIRHRLLSEDRSLYKTDGIHIKPDTGVRLLVADVKRILRHQQEATPRSQDPTTQYRKPGRAGASNRIPADRHQPPRTWQEPPRTTVQPDGRPSPGHLRMHHRPLSIPPPFPWNPAPPSAPQWNPKTGPTWVETRDKRQTVETLVNMLTDFLRH</sequence>
<evidence type="ECO:0000313" key="3">
    <source>
        <dbReference type="RefSeq" id="XP_035679920.1"/>
    </source>
</evidence>
<evidence type="ECO:0000256" key="1">
    <source>
        <dbReference type="SAM" id="MobiDB-lite"/>
    </source>
</evidence>
<keyword evidence="2" id="KW-1185">Reference proteome</keyword>